<feature type="region of interest" description="Disordered" evidence="1">
    <location>
        <begin position="549"/>
        <end position="586"/>
    </location>
</feature>
<gene>
    <name evidence="2" type="ORF">HD556DRAFT_1448993</name>
</gene>
<evidence type="ECO:0000313" key="2">
    <source>
        <dbReference type="EMBL" id="KAG1787198.1"/>
    </source>
</evidence>
<proteinExistence type="predicted"/>
<reference evidence="2" key="1">
    <citation type="journal article" date="2020" name="New Phytol.">
        <title>Comparative genomics reveals dynamic genome evolution in host specialist ectomycorrhizal fungi.</title>
        <authorList>
            <person name="Lofgren L.A."/>
            <person name="Nguyen N.H."/>
            <person name="Vilgalys R."/>
            <person name="Ruytinx J."/>
            <person name="Liao H.L."/>
            <person name="Branco S."/>
            <person name="Kuo A."/>
            <person name="LaButti K."/>
            <person name="Lipzen A."/>
            <person name="Andreopoulos W."/>
            <person name="Pangilinan J."/>
            <person name="Riley R."/>
            <person name="Hundley H."/>
            <person name="Na H."/>
            <person name="Barry K."/>
            <person name="Grigoriev I.V."/>
            <person name="Stajich J.E."/>
            <person name="Kennedy P.G."/>
        </authorList>
    </citation>
    <scope>NUCLEOTIDE SEQUENCE</scope>
    <source>
        <strain evidence="2">S12</strain>
    </source>
</reference>
<dbReference type="OrthoDB" id="2616350at2759"/>
<dbReference type="RefSeq" id="XP_041154566.1">
    <property type="nucleotide sequence ID" value="XM_041307523.1"/>
</dbReference>
<name>A0A9P7DCF0_9AGAM</name>
<organism evidence="2 3">
    <name type="scientific">Suillus plorans</name>
    <dbReference type="NCBI Taxonomy" id="116603"/>
    <lineage>
        <taxon>Eukaryota</taxon>
        <taxon>Fungi</taxon>
        <taxon>Dikarya</taxon>
        <taxon>Basidiomycota</taxon>
        <taxon>Agaricomycotina</taxon>
        <taxon>Agaricomycetes</taxon>
        <taxon>Agaricomycetidae</taxon>
        <taxon>Boletales</taxon>
        <taxon>Suillineae</taxon>
        <taxon>Suillaceae</taxon>
        <taxon>Suillus</taxon>
    </lineage>
</organism>
<accession>A0A9P7DCF0</accession>
<feature type="region of interest" description="Disordered" evidence="1">
    <location>
        <begin position="1178"/>
        <end position="1200"/>
    </location>
</feature>
<feature type="compositionally biased region" description="Acidic residues" evidence="1">
    <location>
        <begin position="549"/>
        <end position="564"/>
    </location>
</feature>
<feature type="compositionally biased region" description="Acidic residues" evidence="1">
    <location>
        <begin position="1178"/>
        <end position="1187"/>
    </location>
</feature>
<feature type="compositionally biased region" description="Basic and acidic residues" evidence="1">
    <location>
        <begin position="1191"/>
        <end position="1200"/>
    </location>
</feature>
<dbReference type="GeneID" id="64601287"/>
<evidence type="ECO:0000256" key="1">
    <source>
        <dbReference type="SAM" id="MobiDB-lite"/>
    </source>
</evidence>
<dbReference type="Proteomes" id="UP000719766">
    <property type="component" value="Unassembled WGS sequence"/>
</dbReference>
<keyword evidence="3" id="KW-1185">Reference proteome</keyword>
<protein>
    <submittedName>
        <fullName evidence="2">Uncharacterized protein</fullName>
    </submittedName>
</protein>
<comment type="caution">
    <text evidence="2">The sequence shown here is derived from an EMBL/GenBank/DDBJ whole genome shotgun (WGS) entry which is preliminary data.</text>
</comment>
<sequence>MGDETEVALVRKRPRGILHDESEHSRLRKRLHSAIQEPTKNPIPDVPSVVRLHELHCPDSSHVLKDMPFPAPLASNCPLLSIFGIAFTCYGFICSIHQRVIPPKRLLQHIRLPDHKKACSTRLEKNYKVAIAHILESHCVPSDMDVIPLPSAVPDLIPGLEAIFSFKCPAPNCPEWFRATLHGTNKRKQRHVMQHWSRSHRADLGDAPAFFEGRFIIRPYLMVVDSKDPLTSIVVVLPETWSPPDTPLATSAPDAPINRLGATAPKEASFLRDIKWLDYAQSLQADTAKLQALVKLPTSNEYHILHLSERQARLERGLLEVHRLYKGYLKDANQFVESCHPNIRSALTFQTHAKYRFISAKSYVTYGAPMVRTICMLVRFIHFKTRRKANAPSANKSLPAKLSLGTFTVTGNAAQFMAAKSLYQYIITAETLSSTTLLELVQDLVVVLVRHEIKTNSIMECPTDQALFLSSIRGKDLFRLASPLIGDCARLAHNFYAVIAQFSRLQSGSMAKFTPFDNASWMEETAQPSLAAEQRFEECSVDDLFSDDLSSDDSEYEEGEDVEAEANSRFELFSDESDSDSETGDRCLPRIEGETEGTFMEIINGSLHDFGIAKKKSIGSSDLLAIISEEVRFLKPMAGVHPGYSTPFDRFKGVCEDGRSLTMEDGDRQPQTFHLLQLANCAHALLTQLDSNVLLNLPSRIHNLYYEFDTSLFTDNLLEQRSIFKQARNKSLLAKVVSTAGACILTPGVIKDKKAARQWLKQWDDDVVPLIIAGFFLTCGVPPRGFQLHSMLLDQCPVTDKARNLFIINGLPALGNPVSKQRGKSVQERLWLFPQALARPFLFYLGVIRPIIQMLLRDLGCDAMYQDTHVFARALPQHRPERDLPQFWNGSDINKALQLATASLPFRLTCTALRRIITAVFHRHFPELLDSLTGTSAVDGQAQHTQQTGDTHYGRVYSAPAALGMTHENAKRYITMSKALQAAYGLGAAEESWQDIVARLPLFPTCKHHHYAFSVARQTVLQQYGLCGDTSGIKITAQTVLEDAPYINSHIVAFTSEIGDAALIQVSSAVLFGPNPPGNSITTPPPGGYLPADIARSVAFIILAIEEWADGTFQPVILAQPPGSIHFEELRTAAEKIIRKLRETNAKGWVKLSADVHAFRHPAARQFWTVRGLGRTEDEDVSVDDGAEPAGEARFDNEAR</sequence>
<evidence type="ECO:0000313" key="3">
    <source>
        <dbReference type="Proteomes" id="UP000719766"/>
    </source>
</evidence>
<dbReference type="AlphaFoldDB" id="A0A9P7DCF0"/>
<feature type="compositionally biased region" description="Acidic residues" evidence="1">
    <location>
        <begin position="573"/>
        <end position="582"/>
    </location>
</feature>
<dbReference type="EMBL" id="JABBWE010000082">
    <property type="protein sequence ID" value="KAG1787198.1"/>
    <property type="molecule type" value="Genomic_DNA"/>
</dbReference>